<dbReference type="AlphaFoldDB" id="A0A815C1N9"/>
<dbReference type="Proteomes" id="UP000682733">
    <property type="component" value="Unassembled WGS sequence"/>
</dbReference>
<dbReference type="GO" id="GO:0085020">
    <property type="term" value="P:protein K6-linked ubiquitination"/>
    <property type="evidence" value="ECO:0007669"/>
    <property type="project" value="TreeGrafter"/>
</dbReference>
<dbReference type="PANTHER" id="PTHR24171">
    <property type="entry name" value="ANKYRIN REPEAT DOMAIN-CONTAINING PROTEIN 39-RELATED"/>
    <property type="match status" value="1"/>
</dbReference>
<dbReference type="Pfam" id="PF01129">
    <property type="entry name" value="ART"/>
    <property type="match status" value="1"/>
</dbReference>
<dbReference type="EMBL" id="CAJNOQ010011446">
    <property type="protein sequence ID" value="CAF1277025.1"/>
    <property type="molecule type" value="Genomic_DNA"/>
</dbReference>
<evidence type="ECO:0000313" key="14">
    <source>
        <dbReference type="Proteomes" id="UP000663829"/>
    </source>
</evidence>
<evidence type="ECO:0000313" key="12">
    <source>
        <dbReference type="EMBL" id="CAF3869983.1"/>
    </source>
</evidence>
<dbReference type="GO" id="GO:0031436">
    <property type="term" value="C:BRCA1-BARD1 complex"/>
    <property type="evidence" value="ECO:0007669"/>
    <property type="project" value="TreeGrafter"/>
</dbReference>
<dbReference type="InterPro" id="IPR036770">
    <property type="entry name" value="Ankyrin_rpt-contain_sf"/>
</dbReference>
<name>A0A815C1N9_9BILA</name>
<evidence type="ECO:0000256" key="3">
    <source>
        <dbReference type="ARBA" id="ARBA00022679"/>
    </source>
</evidence>
<dbReference type="SMART" id="SM00248">
    <property type="entry name" value="ANK"/>
    <property type="match status" value="1"/>
</dbReference>
<dbReference type="Proteomes" id="UP000677228">
    <property type="component" value="Unassembled WGS sequence"/>
</dbReference>
<organism evidence="11 14">
    <name type="scientific">Didymodactylos carnosus</name>
    <dbReference type="NCBI Taxonomy" id="1234261"/>
    <lineage>
        <taxon>Eukaryota</taxon>
        <taxon>Metazoa</taxon>
        <taxon>Spiralia</taxon>
        <taxon>Gnathifera</taxon>
        <taxon>Rotifera</taxon>
        <taxon>Eurotatoria</taxon>
        <taxon>Bdelloidea</taxon>
        <taxon>Philodinida</taxon>
        <taxon>Philodinidae</taxon>
        <taxon>Didymodactylos</taxon>
    </lineage>
</organism>
<sequence length="440" mass="51140">MWTSRLDKSPDHLAVYDKRQKRSFSKLYQFCANNNILAVERYIKNLSIKDINRVEVNGNTALHIAVLNRSPEIIKLLLKRNACRSIRNINNHRPYEIAETDEIRNLFKRENCHTRFTYVNGCLPYYQQQKKSYKTFSSNKNTNLNQVNRCSLCDNEDPCEWEILDDHAAEKAERFRRESKHSMFYGHGVVHDLQNKISSIKKGYLGSRLRGMQLGDSIKYFFNKASKEQNPFYIIKAYTSGTSFYKYVNGDMARNVIHDLKQGCSQFFCTRLYSTQDGVMSITSILLHHPSFESYSYIGKVYRGMTVNEMCLSNYRCGIRIVNTTFLSTSKTLNVAKQFNNVEENPNNDVSVLCIYKIRNSRTALYIAEISEFPEEDEVLILPFAAFEIMSITRDTEKTEICLEECDRPKQEDDKFKLPNVPPYFVSPKVKRTLGETIAP</sequence>
<dbReference type="GO" id="GO:0004842">
    <property type="term" value="F:ubiquitin-protein transferase activity"/>
    <property type="evidence" value="ECO:0007669"/>
    <property type="project" value="TreeGrafter"/>
</dbReference>
<dbReference type="Gene3D" id="1.25.40.20">
    <property type="entry name" value="Ankyrin repeat-containing domain"/>
    <property type="match status" value="1"/>
</dbReference>
<keyword evidence="6 8" id="KW-0040">ANK repeat</keyword>
<dbReference type="GO" id="GO:0016779">
    <property type="term" value="F:nucleotidyltransferase activity"/>
    <property type="evidence" value="ECO:0007669"/>
    <property type="project" value="UniProtKB-KW"/>
</dbReference>
<evidence type="ECO:0000256" key="6">
    <source>
        <dbReference type="ARBA" id="ARBA00023043"/>
    </source>
</evidence>
<feature type="repeat" description="ANK" evidence="8">
    <location>
        <begin position="57"/>
        <end position="89"/>
    </location>
</feature>
<keyword evidence="9" id="KW-0521">NADP</keyword>
<dbReference type="EC" id="2.4.2.31" evidence="9"/>
<evidence type="ECO:0000256" key="2">
    <source>
        <dbReference type="ARBA" id="ARBA00022676"/>
    </source>
</evidence>
<dbReference type="PROSITE" id="PS50088">
    <property type="entry name" value="ANK_REPEAT"/>
    <property type="match status" value="1"/>
</dbReference>
<evidence type="ECO:0000313" key="10">
    <source>
        <dbReference type="EMBL" id="CAF1106316.1"/>
    </source>
</evidence>
<dbReference type="Proteomes" id="UP000663829">
    <property type="component" value="Unassembled WGS sequence"/>
</dbReference>
<evidence type="ECO:0000256" key="7">
    <source>
        <dbReference type="ARBA" id="ARBA00047597"/>
    </source>
</evidence>
<proteinExistence type="inferred from homology"/>
<reference evidence="11" key="1">
    <citation type="submission" date="2021-02" db="EMBL/GenBank/DDBJ databases">
        <authorList>
            <person name="Nowell W R."/>
        </authorList>
    </citation>
    <scope>NUCLEOTIDE SEQUENCE</scope>
</reference>
<dbReference type="SUPFAM" id="SSF56399">
    <property type="entry name" value="ADP-ribosylation"/>
    <property type="match status" value="1"/>
</dbReference>
<dbReference type="GO" id="GO:0106274">
    <property type="term" value="F:NAD+-protein-arginine ADP-ribosyltransferase activity"/>
    <property type="evidence" value="ECO:0007669"/>
    <property type="project" value="UniProtKB-EC"/>
</dbReference>
<dbReference type="InterPro" id="IPR002110">
    <property type="entry name" value="Ankyrin_rpt"/>
</dbReference>
<evidence type="ECO:0000256" key="8">
    <source>
        <dbReference type="PROSITE-ProRule" id="PRU00023"/>
    </source>
</evidence>
<keyword evidence="9" id="KW-0520">NAD</keyword>
<comment type="catalytic activity">
    <reaction evidence="7 9">
        <text>L-arginyl-[protein] + NAD(+) = N(omega)-(ADP-D-ribosyl)-L-arginyl-[protein] + nicotinamide + H(+)</text>
        <dbReference type="Rhea" id="RHEA:19149"/>
        <dbReference type="Rhea" id="RHEA-COMP:10532"/>
        <dbReference type="Rhea" id="RHEA-COMP:15087"/>
        <dbReference type="ChEBI" id="CHEBI:15378"/>
        <dbReference type="ChEBI" id="CHEBI:17154"/>
        <dbReference type="ChEBI" id="CHEBI:29965"/>
        <dbReference type="ChEBI" id="CHEBI:57540"/>
        <dbReference type="ChEBI" id="CHEBI:142554"/>
        <dbReference type="EC" id="2.4.2.31"/>
    </reaction>
</comment>
<evidence type="ECO:0000256" key="9">
    <source>
        <dbReference type="RuleBase" id="RU361228"/>
    </source>
</evidence>
<evidence type="ECO:0000256" key="1">
    <source>
        <dbReference type="ARBA" id="ARBA00009558"/>
    </source>
</evidence>
<dbReference type="EMBL" id="CAJOBA010011320">
    <property type="protein sequence ID" value="CAF3869983.1"/>
    <property type="molecule type" value="Genomic_DNA"/>
</dbReference>
<dbReference type="EMBL" id="CAJNOK010010100">
    <property type="protein sequence ID" value="CAF1106316.1"/>
    <property type="molecule type" value="Genomic_DNA"/>
</dbReference>
<dbReference type="Pfam" id="PF13637">
    <property type="entry name" value="Ank_4"/>
    <property type="match status" value="1"/>
</dbReference>
<dbReference type="PANTHER" id="PTHR24171:SF11">
    <property type="entry name" value="26S PROTEASOME NON-ATPASE REGULATORY SUBUNIT 10"/>
    <property type="match status" value="1"/>
</dbReference>
<dbReference type="PROSITE" id="PS50297">
    <property type="entry name" value="ANK_REP_REGION"/>
    <property type="match status" value="1"/>
</dbReference>
<evidence type="ECO:0000313" key="13">
    <source>
        <dbReference type="EMBL" id="CAF4069294.1"/>
    </source>
</evidence>
<dbReference type="InterPro" id="IPR000768">
    <property type="entry name" value="ART"/>
</dbReference>
<protein>
    <recommendedName>
        <fullName evidence="9">NAD(P)(+)--arginine ADP-ribosyltransferase</fullName>
        <ecNumber evidence="9">2.4.2.31</ecNumber>
    </recommendedName>
    <alternativeName>
        <fullName evidence="9">Mono(ADP-ribosyl)transferase</fullName>
    </alternativeName>
</protein>
<evidence type="ECO:0000313" key="11">
    <source>
        <dbReference type="EMBL" id="CAF1277025.1"/>
    </source>
</evidence>
<comment type="caution">
    <text evidence="11">The sequence shown here is derived from an EMBL/GenBank/DDBJ whole genome shotgun (WGS) entry which is preliminary data.</text>
</comment>
<gene>
    <name evidence="11" type="ORF">GPM918_LOCUS27369</name>
    <name evidence="10" type="ORF">OVA965_LOCUS19542</name>
    <name evidence="13" type="ORF">SRO942_LOCUS27680</name>
    <name evidence="12" type="ORF">TMI583_LOCUS19610</name>
</gene>
<dbReference type="Proteomes" id="UP000681722">
    <property type="component" value="Unassembled WGS sequence"/>
</dbReference>
<dbReference type="GO" id="GO:0070531">
    <property type="term" value="C:BRCA1-A complex"/>
    <property type="evidence" value="ECO:0007669"/>
    <property type="project" value="TreeGrafter"/>
</dbReference>
<keyword evidence="4" id="KW-0548">Nucleotidyltransferase</keyword>
<dbReference type="PROSITE" id="PS51996">
    <property type="entry name" value="TR_MART"/>
    <property type="match status" value="1"/>
</dbReference>
<dbReference type="OrthoDB" id="439236at2759"/>
<keyword evidence="2 9" id="KW-0328">Glycosyltransferase</keyword>
<evidence type="ECO:0000256" key="5">
    <source>
        <dbReference type="ARBA" id="ARBA00022737"/>
    </source>
</evidence>
<evidence type="ECO:0000256" key="4">
    <source>
        <dbReference type="ARBA" id="ARBA00022695"/>
    </source>
</evidence>
<dbReference type="SUPFAM" id="SSF48403">
    <property type="entry name" value="Ankyrin repeat"/>
    <property type="match status" value="1"/>
</dbReference>
<dbReference type="EMBL" id="CAJOBC010026038">
    <property type="protein sequence ID" value="CAF4069294.1"/>
    <property type="molecule type" value="Genomic_DNA"/>
</dbReference>
<dbReference type="Gene3D" id="3.90.176.10">
    <property type="entry name" value="Toxin ADP-ribosyltransferase, Chain A, domain 1"/>
    <property type="match status" value="1"/>
</dbReference>
<accession>A0A815C1N9</accession>
<keyword evidence="5" id="KW-0677">Repeat</keyword>
<comment type="similarity">
    <text evidence="1 9">Belongs to the Arg-specific ADP-ribosyltransferase family.</text>
</comment>
<keyword evidence="3 9" id="KW-0808">Transferase</keyword>
<keyword evidence="14" id="KW-1185">Reference proteome</keyword>